<organism evidence="1 2">
    <name type="scientific">Qingshengfaniella alkalisoli</name>
    <dbReference type="NCBI Taxonomy" id="2599296"/>
    <lineage>
        <taxon>Bacteria</taxon>
        <taxon>Pseudomonadati</taxon>
        <taxon>Pseudomonadota</taxon>
        <taxon>Alphaproteobacteria</taxon>
        <taxon>Rhodobacterales</taxon>
        <taxon>Paracoccaceae</taxon>
        <taxon>Qingshengfaniella</taxon>
    </lineage>
</organism>
<dbReference type="OrthoDB" id="7644395at2"/>
<dbReference type="InterPro" id="IPR053745">
    <property type="entry name" value="Viral_Tail_Comp_sf"/>
</dbReference>
<evidence type="ECO:0000313" key="2">
    <source>
        <dbReference type="Proteomes" id="UP000318483"/>
    </source>
</evidence>
<reference evidence="1 2" key="1">
    <citation type="submission" date="2019-07" db="EMBL/GenBank/DDBJ databases">
        <title>Litoreibacter alkalisoli sp. nov., isolated from saline-alkaline soil.</title>
        <authorList>
            <person name="Wang S."/>
            <person name="Xu L."/>
            <person name="Xing Y.-T."/>
            <person name="Sun J.-Q."/>
        </authorList>
    </citation>
    <scope>NUCLEOTIDE SEQUENCE [LARGE SCALE GENOMIC DNA]</scope>
    <source>
        <strain evidence="1 2">LN3S51</strain>
    </source>
</reference>
<proteinExistence type="predicted"/>
<name>A0A5B8IRU0_9RHOB</name>
<evidence type="ECO:0000313" key="1">
    <source>
        <dbReference type="EMBL" id="QDY68922.1"/>
    </source>
</evidence>
<dbReference type="Pfam" id="PF11367">
    <property type="entry name" value="Tail_completion_gp17"/>
    <property type="match status" value="1"/>
</dbReference>
<gene>
    <name evidence="1" type="ORF">FPZ52_04260</name>
</gene>
<sequence>MSYQYAADLQVAMFQALSNDPALTHIPLFDAPSVGTVPQTYMAIGAETVLGGSSKNSAGAEHKVSLSVVTQAQGFHGAKQIAADAERVLAGMPGDAVGAGTIATVNFERARARHGGPDNGRRIDLTFRVFIDG</sequence>
<dbReference type="Gene3D" id="3.30.2000.30">
    <property type="match status" value="1"/>
</dbReference>
<dbReference type="EMBL" id="CP042261">
    <property type="protein sequence ID" value="QDY68922.1"/>
    <property type="molecule type" value="Genomic_DNA"/>
</dbReference>
<dbReference type="AlphaFoldDB" id="A0A5B8IRU0"/>
<dbReference type="InterPro" id="IPR021508">
    <property type="entry name" value="Gp17-like"/>
</dbReference>
<dbReference type="KEGG" id="lit:FPZ52_04260"/>
<dbReference type="Proteomes" id="UP000318483">
    <property type="component" value="Chromosome"/>
</dbReference>
<dbReference type="RefSeq" id="WP_146364032.1">
    <property type="nucleotide sequence ID" value="NZ_CP042261.1"/>
</dbReference>
<accession>A0A5B8IRU0</accession>
<protein>
    <submittedName>
        <fullName evidence="1">DUF3168 domain-containing protein</fullName>
    </submittedName>
</protein>
<keyword evidence="2" id="KW-1185">Reference proteome</keyword>